<dbReference type="Proteomes" id="UP000749646">
    <property type="component" value="Unassembled WGS sequence"/>
</dbReference>
<dbReference type="InterPro" id="IPR012908">
    <property type="entry name" value="PGAP1-ab_dom-like"/>
</dbReference>
<keyword evidence="14" id="KW-1185">Reference proteome</keyword>
<evidence type="ECO:0000256" key="2">
    <source>
        <dbReference type="ARBA" id="ARBA00006931"/>
    </source>
</evidence>
<evidence type="ECO:0000256" key="1">
    <source>
        <dbReference type="ARBA" id="ARBA00004477"/>
    </source>
</evidence>
<comment type="function">
    <text evidence="10">Involved in inositol deacylation of GPI-anchored proteins which plays important roles in the quality control and ER-associated degradation of GPI-anchored proteins.</text>
</comment>
<evidence type="ECO:0000313" key="13">
    <source>
        <dbReference type="EMBL" id="KAG0002298.1"/>
    </source>
</evidence>
<name>A0A9P6MIB6_9FUNG</name>
<keyword evidence="6 10" id="KW-0256">Endoplasmic reticulum</keyword>
<dbReference type="GO" id="GO:0005789">
    <property type="term" value="C:endoplasmic reticulum membrane"/>
    <property type="evidence" value="ECO:0007669"/>
    <property type="project" value="UniProtKB-SubCell"/>
</dbReference>
<dbReference type="GO" id="GO:0050185">
    <property type="term" value="F:phosphatidylinositol deacylase activity"/>
    <property type="evidence" value="ECO:0007669"/>
    <property type="project" value="TreeGrafter"/>
</dbReference>
<evidence type="ECO:0000313" key="14">
    <source>
        <dbReference type="Proteomes" id="UP000749646"/>
    </source>
</evidence>
<evidence type="ECO:0000256" key="10">
    <source>
        <dbReference type="RuleBase" id="RU365011"/>
    </source>
</evidence>
<proteinExistence type="inferred from homology"/>
<keyword evidence="3 10" id="KW-0813">Transport</keyword>
<sequence length="514" mass="57434">MHSTSILIYGHKEHDNVDSDDSVSLPPPPYLILPMSHDDTHPSDPAHPRLNGDRSGPHQPYLNGRNSQHGHHQEQEHEDQGPKDPRLKKDESSPHPAKLHSLRSQRQQQSTDQEDPESNGTQTTLPHRSERLRHSNGYNQHGSPKHQHVDPNSCIDTYMQPKYFILQGFDRERTAFAGKYKLLFFRDQYDYSLQVPSSVLTEVSKYVYTVDKEAKIQPLGIPALFIPGNAGSAKQMRSIAKEASKYYYENMAEVQRGSRTLPRPIDFFTLDFNEEFSALHGHSLLEQAQFLNDAIAYILSLYDENRPLDPSLPRPASVLLIGHSMGGIVARSVFTMNNYRPGTVNTILTAATPHIMPPVSLDFEISNIYERIESFWTRGFLGPDAPLNNVSLVSIAGGNLDITVNGESGNIHNIVPQSHGFTVFTSSIPHAWVGSDHVAILWCNQIATILGKTLIDVVDASYAGQVKPLEERMRIFRSRLLTGVNDHPGGSASSQGLKTCYALSATPKWLKIQE</sequence>
<dbReference type="GO" id="GO:0015031">
    <property type="term" value="P:protein transport"/>
    <property type="evidence" value="ECO:0007669"/>
    <property type="project" value="UniProtKB-KW"/>
</dbReference>
<dbReference type="GO" id="GO:0006888">
    <property type="term" value="P:endoplasmic reticulum to Golgi vesicle-mediated transport"/>
    <property type="evidence" value="ECO:0007669"/>
    <property type="project" value="TreeGrafter"/>
</dbReference>
<evidence type="ECO:0000259" key="12">
    <source>
        <dbReference type="Pfam" id="PF07819"/>
    </source>
</evidence>
<feature type="region of interest" description="Disordered" evidence="11">
    <location>
        <begin position="1"/>
        <end position="153"/>
    </location>
</feature>
<keyword evidence="9 10" id="KW-0472">Membrane</keyword>
<evidence type="ECO:0000256" key="3">
    <source>
        <dbReference type="ARBA" id="ARBA00022448"/>
    </source>
</evidence>
<protein>
    <recommendedName>
        <fullName evidence="10">GPI inositol-deacylase</fullName>
        <ecNumber evidence="10">3.1.-.-</ecNumber>
    </recommendedName>
</protein>
<keyword evidence="4" id="KW-0812">Transmembrane</keyword>
<dbReference type="PANTHER" id="PTHR15495:SF7">
    <property type="entry name" value="GPI INOSITOL-DEACYLASE"/>
    <property type="match status" value="1"/>
</dbReference>
<feature type="domain" description="GPI inositol-deacylase PGAP1-like alpha/beta" evidence="12">
    <location>
        <begin position="219"/>
        <end position="456"/>
    </location>
</feature>
<dbReference type="SUPFAM" id="SSF53474">
    <property type="entry name" value="alpha/beta-Hydrolases"/>
    <property type="match status" value="1"/>
</dbReference>
<keyword evidence="7 10" id="KW-0653">Protein transport</keyword>
<reference evidence="13" key="1">
    <citation type="journal article" date="2020" name="Fungal Divers.">
        <title>Resolving the Mortierellaceae phylogeny through synthesis of multi-gene phylogenetics and phylogenomics.</title>
        <authorList>
            <person name="Vandepol N."/>
            <person name="Liber J."/>
            <person name="Desiro A."/>
            <person name="Na H."/>
            <person name="Kennedy M."/>
            <person name="Barry K."/>
            <person name="Grigoriev I.V."/>
            <person name="Miller A.N."/>
            <person name="O'Donnell K."/>
            <person name="Stajich J.E."/>
            <person name="Bonito G."/>
        </authorList>
    </citation>
    <scope>NUCLEOTIDE SEQUENCE</scope>
    <source>
        <strain evidence="13">MES-2147</strain>
    </source>
</reference>
<evidence type="ECO:0000256" key="11">
    <source>
        <dbReference type="SAM" id="MobiDB-lite"/>
    </source>
</evidence>
<comment type="similarity">
    <text evidence="2 10">Belongs to the GPI inositol-deacylase family.</text>
</comment>
<evidence type="ECO:0000256" key="5">
    <source>
        <dbReference type="ARBA" id="ARBA00022801"/>
    </source>
</evidence>
<dbReference type="Pfam" id="PF07819">
    <property type="entry name" value="PGAP1"/>
    <property type="match status" value="1"/>
</dbReference>
<organism evidence="13 14">
    <name type="scientific">Modicella reniformis</name>
    <dbReference type="NCBI Taxonomy" id="1440133"/>
    <lineage>
        <taxon>Eukaryota</taxon>
        <taxon>Fungi</taxon>
        <taxon>Fungi incertae sedis</taxon>
        <taxon>Mucoromycota</taxon>
        <taxon>Mortierellomycotina</taxon>
        <taxon>Mortierellomycetes</taxon>
        <taxon>Mortierellales</taxon>
        <taxon>Mortierellaceae</taxon>
        <taxon>Modicella</taxon>
    </lineage>
</organism>
<dbReference type="Gene3D" id="3.40.50.1820">
    <property type="entry name" value="alpha/beta hydrolase"/>
    <property type="match status" value="1"/>
</dbReference>
<keyword evidence="5 10" id="KW-0378">Hydrolase</keyword>
<dbReference type="AlphaFoldDB" id="A0A9P6MIB6"/>
<dbReference type="EC" id="3.1.-.-" evidence="10"/>
<dbReference type="EMBL" id="JAAAHW010000451">
    <property type="protein sequence ID" value="KAG0002298.1"/>
    <property type="molecule type" value="Genomic_DNA"/>
</dbReference>
<comment type="caution">
    <text evidence="13">The sequence shown here is derived from an EMBL/GenBank/DDBJ whole genome shotgun (WGS) entry which is preliminary data.</text>
</comment>
<feature type="compositionally biased region" description="Basic and acidic residues" evidence="11">
    <location>
        <begin position="36"/>
        <end position="56"/>
    </location>
</feature>
<dbReference type="OrthoDB" id="348976at2759"/>
<evidence type="ECO:0000256" key="9">
    <source>
        <dbReference type="ARBA" id="ARBA00023136"/>
    </source>
</evidence>
<evidence type="ECO:0000256" key="8">
    <source>
        <dbReference type="ARBA" id="ARBA00022989"/>
    </source>
</evidence>
<evidence type="ECO:0000256" key="6">
    <source>
        <dbReference type="ARBA" id="ARBA00022824"/>
    </source>
</evidence>
<dbReference type="InterPro" id="IPR029058">
    <property type="entry name" value="AB_hydrolase_fold"/>
</dbReference>
<feature type="compositionally biased region" description="Basic and acidic residues" evidence="11">
    <location>
        <begin position="71"/>
        <end position="93"/>
    </location>
</feature>
<keyword evidence="8" id="KW-1133">Transmembrane helix</keyword>
<comment type="subcellular location">
    <subcellularLocation>
        <location evidence="1">Endoplasmic reticulum membrane</location>
        <topology evidence="1">Multi-pass membrane protein</topology>
    </subcellularLocation>
</comment>
<evidence type="ECO:0000256" key="7">
    <source>
        <dbReference type="ARBA" id="ARBA00022927"/>
    </source>
</evidence>
<gene>
    <name evidence="13" type="primary">BST1_2</name>
    <name evidence="13" type="ORF">BGZ65_002760</name>
</gene>
<dbReference type="InterPro" id="IPR039529">
    <property type="entry name" value="PGAP1/BST1"/>
</dbReference>
<accession>A0A9P6MIB6</accession>
<evidence type="ECO:0000256" key="4">
    <source>
        <dbReference type="ARBA" id="ARBA00022692"/>
    </source>
</evidence>
<dbReference type="GO" id="GO:0006505">
    <property type="term" value="P:GPI anchor metabolic process"/>
    <property type="evidence" value="ECO:0007669"/>
    <property type="project" value="TreeGrafter"/>
</dbReference>
<dbReference type="PANTHER" id="PTHR15495">
    <property type="entry name" value="NEGATIVE REGULATOR OF VESICLE FORMATION-RELATED"/>
    <property type="match status" value="1"/>
</dbReference>